<dbReference type="EMBL" id="KQ989685">
    <property type="protein sequence ID" value="KZV54011.1"/>
    <property type="molecule type" value="Genomic_DNA"/>
</dbReference>
<name>A0A2Z7DAG3_9LAMI</name>
<feature type="region of interest" description="Disordered" evidence="1">
    <location>
        <begin position="223"/>
        <end position="304"/>
    </location>
</feature>
<keyword evidence="3" id="KW-1185">Reference proteome</keyword>
<feature type="compositionally biased region" description="Basic and acidic residues" evidence="1">
    <location>
        <begin position="284"/>
        <end position="297"/>
    </location>
</feature>
<organism evidence="2 3">
    <name type="scientific">Dorcoceras hygrometricum</name>
    <dbReference type="NCBI Taxonomy" id="472368"/>
    <lineage>
        <taxon>Eukaryota</taxon>
        <taxon>Viridiplantae</taxon>
        <taxon>Streptophyta</taxon>
        <taxon>Embryophyta</taxon>
        <taxon>Tracheophyta</taxon>
        <taxon>Spermatophyta</taxon>
        <taxon>Magnoliopsida</taxon>
        <taxon>eudicotyledons</taxon>
        <taxon>Gunneridae</taxon>
        <taxon>Pentapetalae</taxon>
        <taxon>asterids</taxon>
        <taxon>lamiids</taxon>
        <taxon>Lamiales</taxon>
        <taxon>Gesneriaceae</taxon>
        <taxon>Didymocarpoideae</taxon>
        <taxon>Trichosporeae</taxon>
        <taxon>Loxocarpinae</taxon>
        <taxon>Dorcoceras</taxon>
    </lineage>
</organism>
<gene>
    <name evidence="2" type="ORF">F511_38270</name>
</gene>
<proteinExistence type="predicted"/>
<dbReference type="Proteomes" id="UP000250235">
    <property type="component" value="Unassembled WGS sequence"/>
</dbReference>
<dbReference type="AlphaFoldDB" id="A0A2Z7DAG3"/>
<reference evidence="2 3" key="1">
    <citation type="journal article" date="2015" name="Proc. Natl. Acad. Sci. U.S.A.">
        <title>The resurrection genome of Boea hygrometrica: A blueprint for survival of dehydration.</title>
        <authorList>
            <person name="Xiao L."/>
            <person name="Yang G."/>
            <person name="Zhang L."/>
            <person name="Yang X."/>
            <person name="Zhao S."/>
            <person name="Ji Z."/>
            <person name="Zhou Q."/>
            <person name="Hu M."/>
            <person name="Wang Y."/>
            <person name="Chen M."/>
            <person name="Xu Y."/>
            <person name="Jin H."/>
            <person name="Xiao X."/>
            <person name="Hu G."/>
            <person name="Bao F."/>
            <person name="Hu Y."/>
            <person name="Wan P."/>
            <person name="Li L."/>
            <person name="Deng X."/>
            <person name="Kuang T."/>
            <person name="Xiang C."/>
            <person name="Zhu J.K."/>
            <person name="Oliver M.J."/>
            <person name="He Y."/>
        </authorList>
    </citation>
    <scope>NUCLEOTIDE SEQUENCE [LARGE SCALE GENOMIC DNA]</scope>
    <source>
        <strain evidence="3">cv. XS01</strain>
    </source>
</reference>
<evidence type="ECO:0000313" key="2">
    <source>
        <dbReference type="EMBL" id="KZV54011.1"/>
    </source>
</evidence>
<sequence>MSLICRSEELSHIYATVDQVFSISTPHITLSSSFESIEQIFPEILVNVHPTPLDFDFRSLDDQIWSTEPLVVIFELDLNCKIEYELAECWSFDRDAQAGSAVYFQKCREHQAGSSAGCWSSTNLSWTGQKISSWNSKGTPKLVPQFTSRSAGNIKLVHQLDVGAARRSSVEYEEQFKNRIKGRLKFRVEVQNAQVQNSSSADQVQCKIAVIECEERTSWKVSKGRRAASTRRETSSRCPPWTRKNLHAGGEQTKNQPVKDKPAGQNLQEQIMIEDLSSEDDEGQLERRSAEKSKLEDLLQSGCK</sequence>
<protein>
    <submittedName>
        <fullName evidence="2">Uncharacterized protein</fullName>
    </submittedName>
</protein>
<accession>A0A2Z7DAG3</accession>
<evidence type="ECO:0000313" key="3">
    <source>
        <dbReference type="Proteomes" id="UP000250235"/>
    </source>
</evidence>
<evidence type="ECO:0000256" key="1">
    <source>
        <dbReference type="SAM" id="MobiDB-lite"/>
    </source>
</evidence>